<dbReference type="CDD" id="cd06267">
    <property type="entry name" value="PBP1_LacI_sugar_binding-like"/>
    <property type="match status" value="1"/>
</dbReference>
<dbReference type="GO" id="GO:0000976">
    <property type="term" value="F:transcription cis-regulatory region binding"/>
    <property type="evidence" value="ECO:0007669"/>
    <property type="project" value="TreeGrafter"/>
</dbReference>
<dbReference type="InterPro" id="IPR046335">
    <property type="entry name" value="LacI/GalR-like_sensor"/>
</dbReference>
<dbReference type="Proteomes" id="UP001143463">
    <property type="component" value="Unassembled WGS sequence"/>
</dbReference>
<keyword evidence="1" id="KW-0805">Transcription regulation</keyword>
<dbReference type="PROSITE" id="PS50932">
    <property type="entry name" value="HTH_LACI_2"/>
    <property type="match status" value="1"/>
</dbReference>
<evidence type="ECO:0000256" key="1">
    <source>
        <dbReference type="ARBA" id="ARBA00023015"/>
    </source>
</evidence>
<evidence type="ECO:0000256" key="3">
    <source>
        <dbReference type="ARBA" id="ARBA00023163"/>
    </source>
</evidence>
<evidence type="ECO:0000313" key="6">
    <source>
        <dbReference type="Proteomes" id="UP001143463"/>
    </source>
</evidence>
<dbReference type="SUPFAM" id="SSF47413">
    <property type="entry name" value="lambda repressor-like DNA-binding domains"/>
    <property type="match status" value="1"/>
</dbReference>
<organism evidence="5 6">
    <name type="scientific">Pseudonocardia halophobica</name>
    <dbReference type="NCBI Taxonomy" id="29401"/>
    <lineage>
        <taxon>Bacteria</taxon>
        <taxon>Bacillati</taxon>
        <taxon>Actinomycetota</taxon>
        <taxon>Actinomycetes</taxon>
        <taxon>Pseudonocardiales</taxon>
        <taxon>Pseudonocardiaceae</taxon>
        <taxon>Pseudonocardia</taxon>
    </lineage>
</organism>
<gene>
    <name evidence="5" type="ORF">GCM10017577_51710</name>
</gene>
<accession>A0A9W6L5J5</accession>
<proteinExistence type="predicted"/>
<dbReference type="Pfam" id="PF00356">
    <property type="entry name" value="LacI"/>
    <property type="match status" value="1"/>
</dbReference>
<dbReference type="InterPro" id="IPR028082">
    <property type="entry name" value="Peripla_BP_I"/>
</dbReference>
<dbReference type="Pfam" id="PF13377">
    <property type="entry name" value="Peripla_BP_3"/>
    <property type="match status" value="1"/>
</dbReference>
<sequence>MAGGRRVRLSDVARAAGVSPTTASHAFSGHRPVSPATRKAVLQAAFELGYTGAEAAHRLTVGLLIRPPEAIPGLAFGTTSLAAETGATVLALLGEGFSVTAMNGLEDVGEQLGWLDGFVLLAPNRCDPVLEVLRARDIPTVTYEEPVGVADFDWWVGNDFVESSAKVVRHLHAAGARRVALVAGLTDNAYQRKVISGYLAEVRHVGHSPMLRRADPARGGLAGRRAAGDLLASATPPDAILATSGVFAVAALEEANGRGLAVPDDLLVAATMDGPLGAHARVPITALRSNANDLAHAVAGLMTSRLSGGVPPALHDKVVLELAVRLSTTR</sequence>
<protein>
    <submittedName>
        <fullName evidence="5">Transcriptional regulator</fullName>
    </submittedName>
</protein>
<dbReference type="CDD" id="cd01392">
    <property type="entry name" value="HTH_LacI"/>
    <property type="match status" value="1"/>
</dbReference>
<dbReference type="InterPro" id="IPR000843">
    <property type="entry name" value="HTH_LacI"/>
</dbReference>
<dbReference type="RefSeq" id="WP_051738055.1">
    <property type="nucleotide sequence ID" value="NZ_BAAAUZ010000064.1"/>
</dbReference>
<dbReference type="SUPFAM" id="SSF53822">
    <property type="entry name" value="Periplasmic binding protein-like I"/>
    <property type="match status" value="1"/>
</dbReference>
<dbReference type="EMBL" id="BSFQ01000027">
    <property type="protein sequence ID" value="GLL14026.1"/>
    <property type="molecule type" value="Genomic_DNA"/>
</dbReference>
<evidence type="ECO:0000256" key="2">
    <source>
        <dbReference type="ARBA" id="ARBA00023125"/>
    </source>
</evidence>
<reference evidence="5" key="1">
    <citation type="journal article" date="2014" name="Int. J. Syst. Evol. Microbiol.">
        <title>Complete genome sequence of Corynebacterium casei LMG S-19264T (=DSM 44701T), isolated from a smear-ripened cheese.</title>
        <authorList>
            <consortium name="US DOE Joint Genome Institute (JGI-PGF)"/>
            <person name="Walter F."/>
            <person name="Albersmeier A."/>
            <person name="Kalinowski J."/>
            <person name="Ruckert C."/>
        </authorList>
    </citation>
    <scope>NUCLEOTIDE SEQUENCE</scope>
    <source>
        <strain evidence="5">VKM Ac-1069</strain>
    </source>
</reference>
<dbReference type="Gene3D" id="3.40.50.2300">
    <property type="match status" value="2"/>
</dbReference>
<comment type="caution">
    <text evidence="5">The sequence shown here is derived from an EMBL/GenBank/DDBJ whole genome shotgun (WGS) entry which is preliminary data.</text>
</comment>
<keyword evidence="2" id="KW-0238">DNA-binding</keyword>
<dbReference type="PANTHER" id="PTHR30146:SF153">
    <property type="entry name" value="LACTOSE OPERON REPRESSOR"/>
    <property type="match status" value="1"/>
</dbReference>
<dbReference type="GO" id="GO:0003700">
    <property type="term" value="F:DNA-binding transcription factor activity"/>
    <property type="evidence" value="ECO:0007669"/>
    <property type="project" value="TreeGrafter"/>
</dbReference>
<evidence type="ECO:0000313" key="5">
    <source>
        <dbReference type="EMBL" id="GLL14026.1"/>
    </source>
</evidence>
<dbReference type="SMART" id="SM00354">
    <property type="entry name" value="HTH_LACI"/>
    <property type="match status" value="1"/>
</dbReference>
<evidence type="ECO:0000259" key="4">
    <source>
        <dbReference type="PROSITE" id="PS50932"/>
    </source>
</evidence>
<dbReference type="PANTHER" id="PTHR30146">
    <property type="entry name" value="LACI-RELATED TRANSCRIPTIONAL REPRESSOR"/>
    <property type="match status" value="1"/>
</dbReference>
<feature type="domain" description="HTH lacI-type" evidence="4">
    <location>
        <begin position="7"/>
        <end position="61"/>
    </location>
</feature>
<dbReference type="InterPro" id="IPR010982">
    <property type="entry name" value="Lambda_DNA-bd_dom_sf"/>
</dbReference>
<dbReference type="Gene3D" id="1.10.260.40">
    <property type="entry name" value="lambda repressor-like DNA-binding domains"/>
    <property type="match status" value="1"/>
</dbReference>
<reference evidence="5" key="2">
    <citation type="submission" date="2023-01" db="EMBL/GenBank/DDBJ databases">
        <authorList>
            <person name="Sun Q."/>
            <person name="Evtushenko L."/>
        </authorList>
    </citation>
    <scope>NUCLEOTIDE SEQUENCE</scope>
    <source>
        <strain evidence="5">VKM Ac-1069</strain>
    </source>
</reference>
<dbReference type="AlphaFoldDB" id="A0A9W6L5J5"/>
<name>A0A9W6L5J5_9PSEU</name>
<keyword evidence="6" id="KW-1185">Reference proteome</keyword>
<keyword evidence="3" id="KW-0804">Transcription</keyword>